<evidence type="ECO:0000256" key="1">
    <source>
        <dbReference type="SAM" id="MobiDB-lite"/>
    </source>
</evidence>
<feature type="compositionally biased region" description="Polar residues" evidence="1">
    <location>
        <begin position="142"/>
        <end position="152"/>
    </location>
</feature>
<reference evidence="2" key="1">
    <citation type="submission" date="2021-02" db="EMBL/GenBank/DDBJ databases">
        <title>Genome-Resolved Metagenomics of a Microbial Community Performing Photosynthetic Biological Nutrient Removal.</title>
        <authorList>
            <person name="Mcdaniel E.A."/>
        </authorList>
    </citation>
    <scope>NUCLEOTIDE SEQUENCE</scope>
    <source>
        <strain evidence="2">UWPOB_OBS1</strain>
    </source>
</reference>
<proteinExistence type="predicted"/>
<evidence type="ECO:0000313" key="2">
    <source>
        <dbReference type="EMBL" id="MBN8661992.1"/>
    </source>
</evidence>
<dbReference type="Pfam" id="PF13798">
    <property type="entry name" value="PCYCGC"/>
    <property type="match status" value="1"/>
</dbReference>
<evidence type="ECO:0000313" key="3">
    <source>
        <dbReference type="Proteomes" id="UP000664277"/>
    </source>
</evidence>
<feature type="compositionally biased region" description="Basic and acidic residues" evidence="1">
    <location>
        <begin position="156"/>
        <end position="169"/>
    </location>
</feature>
<dbReference type="Proteomes" id="UP000664277">
    <property type="component" value="Unassembled WGS sequence"/>
</dbReference>
<name>A0A8J7PIK1_9BACT</name>
<organism evidence="2 3">
    <name type="scientific">Candidatus Obscuribacter phosphatis</name>
    <dbReference type="NCBI Taxonomy" id="1906157"/>
    <lineage>
        <taxon>Bacteria</taxon>
        <taxon>Bacillati</taxon>
        <taxon>Candidatus Melainabacteria</taxon>
        <taxon>Candidatus Obscuribacterales</taxon>
        <taxon>Candidatus Obscuribacteraceae</taxon>
        <taxon>Candidatus Obscuribacter</taxon>
    </lineage>
</organism>
<comment type="caution">
    <text evidence="2">The sequence shown here is derived from an EMBL/GenBank/DDBJ whole genome shotgun (WGS) entry which is preliminary data.</text>
</comment>
<dbReference type="InterPro" id="IPR025673">
    <property type="entry name" value="PCYCGC"/>
</dbReference>
<sequence>MTERQRAAIGISLGAMLTFSLGAFAMDAKEQLKPVLNPEKYFGKAKLGYMAAQRCPEICAKLFCYCGCDVTDEHGSLLDCFTSDHGVDCYICQEEALVALQMKKEGKSLAEIQKVIDQSYEKQYPFDATEILLKYRRERLWQPQTEKPSSQGKAPGNKETKKSGADKYLDNTSSAMGKRTLPSGSASGANLGGCCGKHGAKKSK</sequence>
<dbReference type="AlphaFoldDB" id="A0A8J7PIK1"/>
<protein>
    <submittedName>
        <fullName evidence="2">Uncharacterized protein</fullName>
    </submittedName>
</protein>
<dbReference type="NCBIfam" id="NF041379">
    <property type="entry name" value="OS_HP4_CYCXC"/>
    <property type="match status" value="1"/>
</dbReference>
<gene>
    <name evidence="2" type="ORF">J0M35_16610</name>
</gene>
<feature type="region of interest" description="Disordered" evidence="1">
    <location>
        <begin position="142"/>
        <end position="204"/>
    </location>
</feature>
<accession>A0A8J7PIK1</accession>
<dbReference type="EMBL" id="JAFLCK010000028">
    <property type="protein sequence ID" value="MBN8661992.1"/>
    <property type="molecule type" value="Genomic_DNA"/>
</dbReference>